<keyword evidence="3" id="KW-0813">Transport</keyword>
<evidence type="ECO:0008006" key="10">
    <source>
        <dbReference type="Google" id="ProtNLM"/>
    </source>
</evidence>
<dbReference type="PANTHER" id="PTHR31585:SF5">
    <property type="entry name" value="RNA-BINDING S4 DOMAIN-CONTAINING PROTEIN"/>
    <property type="match status" value="1"/>
</dbReference>
<evidence type="ECO:0000256" key="5">
    <source>
        <dbReference type="ARBA" id="ARBA00022989"/>
    </source>
</evidence>
<keyword evidence="5 7" id="KW-1133">Transmembrane helix</keyword>
<evidence type="ECO:0000256" key="6">
    <source>
        <dbReference type="ARBA" id="ARBA00023136"/>
    </source>
</evidence>
<comment type="caution">
    <text evidence="8">The sequence shown here is derived from an EMBL/GenBank/DDBJ whole genome shotgun (WGS) entry which is preliminary data.</text>
</comment>
<dbReference type="EMBL" id="JAKCXM010000041">
    <property type="protein sequence ID" value="KAJ0405705.1"/>
    <property type="molecule type" value="Genomic_DNA"/>
</dbReference>
<comment type="similarity">
    <text evidence="2">Belongs to the major facilitator superfamily. Folate-biopterin transporter (TC 2.A.71) family.</text>
</comment>
<dbReference type="InterPro" id="IPR036259">
    <property type="entry name" value="MFS_trans_sf"/>
</dbReference>
<feature type="transmembrane region" description="Helical" evidence="7">
    <location>
        <begin position="243"/>
        <end position="263"/>
    </location>
</feature>
<dbReference type="Gene3D" id="1.20.1250.20">
    <property type="entry name" value="MFS general substrate transporter like domains"/>
    <property type="match status" value="1"/>
</dbReference>
<protein>
    <recommendedName>
        <fullName evidence="10">Transmembrane protein</fullName>
    </recommendedName>
</protein>
<dbReference type="PANTHER" id="PTHR31585">
    <property type="entry name" value="FOLATE-BIOPTERIN TRANSPORTER 1, CHLOROPLASTIC"/>
    <property type="match status" value="1"/>
</dbReference>
<feature type="transmembrane region" description="Helical" evidence="7">
    <location>
        <begin position="283"/>
        <end position="301"/>
    </location>
</feature>
<dbReference type="InterPro" id="IPR039309">
    <property type="entry name" value="BT1"/>
</dbReference>
<accession>A0AAD5LPC8</accession>
<reference evidence="8" key="1">
    <citation type="submission" date="2021-12" db="EMBL/GenBank/DDBJ databases">
        <title>Prjna785345.</title>
        <authorList>
            <person name="Rujirawat T."/>
            <person name="Krajaejun T."/>
        </authorList>
    </citation>
    <scope>NUCLEOTIDE SEQUENCE</scope>
    <source>
        <strain evidence="8">Pi057C3</strain>
    </source>
</reference>
<sequence>MESDPKGARNAGGVVLYDPSQWTPMHKNVPLLDATATLSSESTRQHDVVPVMVVPRQQRAVTAAPSTAPSATASSNGALRPGAPIELFSRANCGLLINYFVCGLVQGIARALIYSYFRFYLRLSDRQQQSAFSLLGFGWCFTFVFGYISDCFPIVRRRRKPLMLLGHALLIGLELSVALSTTIEPYYKRGEVFNPDAPRQSYRFIIPLIVGSFGHATLSIATEAMMIEHAHRESEHARGRIQLRMYATRYTGELVSMLMVALFCNSEAYGGDFTFSIPATKLFGLLSVFSFLGIYATLYHVEEELTVGRRRLSSHLIAVWRFMEQRATWQITLFGVLHTFCYAYRFPQQETLYESWLSGDVLLRKLGLAGGSAMHALTFIVLQTDRFRNTSWRRLLVVTVVLSTAMNVAVAALFILDVVRSPTLYIVDLLAYGICNALVWIIRLLCVVEIVEPGYEATCYTIVTAIHNLGPPLATAAAAMVDKLTHTTREAIQDDTHEARRGVATSYGVMFVLRLVLGLALLVFLPNQKRATRELKRLGRPNLVVPIVLAVVFAVLYVVTWSVIVASTL</sequence>
<feature type="transmembrane region" description="Helical" evidence="7">
    <location>
        <begin position="507"/>
        <end position="525"/>
    </location>
</feature>
<gene>
    <name evidence="8" type="ORF">P43SY_007346</name>
</gene>
<evidence type="ECO:0000256" key="3">
    <source>
        <dbReference type="ARBA" id="ARBA00022448"/>
    </source>
</evidence>
<name>A0AAD5LPC8_PYTIN</name>
<keyword evidence="9" id="KW-1185">Reference proteome</keyword>
<feature type="transmembrane region" description="Helical" evidence="7">
    <location>
        <begin position="545"/>
        <end position="566"/>
    </location>
</feature>
<keyword evidence="6 7" id="KW-0472">Membrane</keyword>
<dbReference type="SUPFAM" id="SSF103473">
    <property type="entry name" value="MFS general substrate transporter"/>
    <property type="match status" value="1"/>
</dbReference>
<evidence type="ECO:0000256" key="1">
    <source>
        <dbReference type="ARBA" id="ARBA00004141"/>
    </source>
</evidence>
<evidence type="ECO:0000313" key="8">
    <source>
        <dbReference type="EMBL" id="KAJ0405705.1"/>
    </source>
</evidence>
<evidence type="ECO:0000256" key="4">
    <source>
        <dbReference type="ARBA" id="ARBA00022692"/>
    </source>
</evidence>
<evidence type="ECO:0000256" key="2">
    <source>
        <dbReference type="ARBA" id="ARBA00007015"/>
    </source>
</evidence>
<dbReference type="Proteomes" id="UP001209570">
    <property type="component" value="Unassembled WGS sequence"/>
</dbReference>
<dbReference type="AlphaFoldDB" id="A0AAD5LPC8"/>
<feature type="transmembrane region" description="Helical" evidence="7">
    <location>
        <begin position="366"/>
        <end position="383"/>
    </location>
</feature>
<feature type="transmembrane region" description="Helical" evidence="7">
    <location>
        <begin position="201"/>
        <end position="222"/>
    </location>
</feature>
<comment type="subcellular location">
    <subcellularLocation>
        <location evidence="1">Membrane</location>
        <topology evidence="1">Multi-pass membrane protein</topology>
    </subcellularLocation>
</comment>
<evidence type="ECO:0000313" key="9">
    <source>
        <dbReference type="Proteomes" id="UP001209570"/>
    </source>
</evidence>
<feature type="transmembrane region" description="Helical" evidence="7">
    <location>
        <begin position="96"/>
        <end position="117"/>
    </location>
</feature>
<dbReference type="GO" id="GO:0016020">
    <property type="term" value="C:membrane"/>
    <property type="evidence" value="ECO:0007669"/>
    <property type="project" value="UniProtKB-SubCell"/>
</dbReference>
<feature type="transmembrane region" description="Helical" evidence="7">
    <location>
        <begin position="327"/>
        <end position="346"/>
    </location>
</feature>
<feature type="transmembrane region" description="Helical" evidence="7">
    <location>
        <begin position="161"/>
        <end position="181"/>
    </location>
</feature>
<organism evidence="8 9">
    <name type="scientific">Pythium insidiosum</name>
    <name type="common">Pythiosis disease agent</name>
    <dbReference type="NCBI Taxonomy" id="114742"/>
    <lineage>
        <taxon>Eukaryota</taxon>
        <taxon>Sar</taxon>
        <taxon>Stramenopiles</taxon>
        <taxon>Oomycota</taxon>
        <taxon>Peronosporomycetes</taxon>
        <taxon>Pythiales</taxon>
        <taxon>Pythiaceae</taxon>
        <taxon>Pythium</taxon>
    </lineage>
</organism>
<evidence type="ECO:0000256" key="7">
    <source>
        <dbReference type="SAM" id="Phobius"/>
    </source>
</evidence>
<feature type="transmembrane region" description="Helical" evidence="7">
    <location>
        <begin position="129"/>
        <end position="149"/>
    </location>
</feature>
<proteinExistence type="inferred from homology"/>
<feature type="transmembrane region" description="Helical" evidence="7">
    <location>
        <begin position="422"/>
        <end position="442"/>
    </location>
</feature>
<keyword evidence="4 7" id="KW-0812">Transmembrane</keyword>
<feature type="transmembrane region" description="Helical" evidence="7">
    <location>
        <begin position="395"/>
        <end position="416"/>
    </location>
</feature>